<keyword evidence="3" id="KW-1185">Reference proteome</keyword>
<accession>A0AAU7NRT8</accession>
<reference evidence="2 3" key="1">
    <citation type="journal article" date="2024" name="Microbiology">
        <title>Methylomarinum rosea sp. nov., a novel halophilic methanotrophic bacterium from the hypersaline Lake Elton.</title>
        <authorList>
            <person name="Suleimanov R.Z."/>
            <person name="Oshkin I.Y."/>
            <person name="Danilova O.V."/>
            <person name="Suzina N.E."/>
            <person name="Dedysh S.N."/>
        </authorList>
    </citation>
    <scope>NUCLEOTIDE SEQUENCE [LARGE SCALE GENOMIC DNA]</scope>
    <source>
        <strain evidence="2 3">Ch1-1</strain>
    </source>
</reference>
<proteinExistence type="predicted"/>
<gene>
    <name evidence="2" type="ORF">Q9L42_013215</name>
</gene>
<dbReference type="KEGG" id="mech:Q9L42_013215"/>
<sequence>MEIHSSSLALLPASTTPSTAAQTNNAKLTANKELNSNEQDKASIARQPENGIVNPEQLEQQLEQLKSVSLASENLPANSRIVKALNAYSETVNSPLQEQRTRLAGIDLYV</sequence>
<evidence type="ECO:0000256" key="1">
    <source>
        <dbReference type="SAM" id="MobiDB-lite"/>
    </source>
</evidence>
<evidence type="ECO:0000313" key="3">
    <source>
        <dbReference type="Proteomes" id="UP001225378"/>
    </source>
</evidence>
<dbReference type="Proteomes" id="UP001225378">
    <property type="component" value="Chromosome"/>
</dbReference>
<name>A0AAU7NRT8_9GAMM</name>
<dbReference type="AlphaFoldDB" id="A0AAU7NRT8"/>
<dbReference type="RefSeq" id="WP_305907919.1">
    <property type="nucleotide sequence ID" value="NZ_CP157743.1"/>
</dbReference>
<feature type="region of interest" description="Disordered" evidence="1">
    <location>
        <begin position="1"/>
        <end position="52"/>
    </location>
</feature>
<evidence type="ECO:0000313" key="2">
    <source>
        <dbReference type="EMBL" id="XBS19326.1"/>
    </source>
</evidence>
<feature type="compositionally biased region" description="Polar residues" evidence="1">
    <location>
        <begin position="22"/>
        <end position="37"/>
    </location>
</feature>
<protein>
    <submittedName>
        <fullName evidence="2">Uncharacterized protein</fullName>
    </submittedName>
</protein>
<organism evidence="2 3">
    <name type="scientific">Methylomarinum roseum</name>
    <dbReference type="NCBI Taxonomy" id="3067653"/>
    <lineage>
        <taxon>Bacteria</taxon>
        <taxon>Pseudomonadati</taxon>
        <taxon>Pseudomonadota</taxon>
        <taxon>Gammaproteobacteria</taxon>
        <taxon>Methylococcales</taxon>
        <taxon>Methylococcaceae</taxon>
        <taxon>Methylomarinum</taxon>
    </lineage>
</organism>
<feature type="compositionally biased region" description="Low complexity" evidence="1">
    <location>
        <begin position="1"/>
        <end position="21"/>
    </location>
</feature>
<dbReference type="EMBL" id="CP157743">
    <property type="protein sequence ID" value="XBS19326.1"/>
    <property type="molecule type" value="Genomic_DNA"/>
</dbReference>